<dbReference type="FunFam" id="3.80.10.10:FF:000041">
    <property type="entry name" value="LRR receptor-like serine/threonine-protein kinase ERECTA"/>
    <property type="match status" value="2"/>
</dbReference>
<keyword evidence="13 20" id="KW-1133">Transmembrane helix</keyword>
<comment type="subcellular location">
    <subcellularLocation>
        <location evidence="1">Cell membrane</location>
        <topology evidence="1">Single-pass type I membrane protein</topology>
    </subcellularLocation>
</comment>
<dbReference type="SUPFAM" id="SSF52058">
    <property type="entry name" value="L domain-like"/>
    <property type="match status" value="1"/>
</dbReference>
<keyword evidence="12 19" id="KW-0067">ATP-binding</keyword>
<keyword evidence="6" id="KW-0808">Transferase</keyword>
<sequence>MLSGSIPLPIGNLSELTFLYLNNNQLSGTIPSSVGNCSELQELYLNDNLLEGELPYSLNNLVRLTSLYIENNNLEGRIPLDFGNYKELQLLVLSNNRFVGGVPRGLGNCSKLTNLSAVNCGLSGRIPSSLGQLTELTLLYLSDNHLSGPIPRELGNCKALTDLQVYGNHLEGVIPSELGMLDHLQTLMLFTNNLSGEIPKSIFSIQTLQHFLVYGNNLGGEIPKEITELKQLRNISLFDNRFTGNIPQGLGLNSSLMLVDFTRNKFTGPIPPNLCFKKKLRKLLLGQNHFRGIIPSDIGSCFSLTRLILKQNNLTGELPDFVEKSNLLFVDLSNNSLSGSIPSSLRNLAKVTSIDLSLNNLTGNIPTEIGNLLDLEHLNLSHNSLEGVLPLELSSCRKLSRFDASYNVLNGTIPSNLRNLVELSSLDLSKNRIGGSIPTSLFQMGKLSFLHLGENQLEGNIPPSIGLEFETQSLRSLNFSSNRLTGSVPKELGKLKMLEQLDICCNNLSGNLEVIGQLHSLTEVNVSYNSFAGPIPSPLVKFVISSPSSFIGNSDICIDCRVESGVSCQGYNNNNTFKSCNTPPRKRGLRQVDIAMIVSGTFLFALILLLGVSYVLLRHKGHERNLLVSSEEGASSLLNQVTEATENLNDKYIIGRGAHGVVYKVTLGPTKVYALKKIGYVGSKGGNKSMVREIQTIGKVRHRNLVRMEDFWLRKDFGLILYGYMKNGSLYDVLHGADSSQPLEWEVRCKIALGTAQGLSYLHFDCDPAIVHRDIKPMNILLDSDLEPHISDFGIAKLLEESVASMTSSKIQGTIGYMAPENAFSTRSSKACDVYAYGVVLLELITRKKALDPSFGGEVDIVGWAKSTWNKNEDKIEKIVDLELVDEFVDSRVKEQVREVLLIALSCTEKEAIRRPSMRYVVKQLLLLNDFRSPSKHALT</sequence>
<accession>A0A022PY30</accession>
<dbReference type="InterPro" id="IPR000719">
    <property type="entry name" value="Prot_kinase_dom"/>
</dbReference>
<evidence type="ECO:0000256" key="13">
    <source>
        <dbReference type="ARBA" id="ARBA00022989"/>
    </source>
</evidence>
<feature type="binding site" evidence="19">
    <location>
        <position position="676"/>
    </location>
    <ligand>
        <name>ATP</name>
        <dbReference type="ChEBI" id="CHEBI:30616"/>
    </ligand>
</feature>
<evidence type="ECO:0000256" key="14">
    <source>
        <dbReference type="ARBA" id="ARBA00023136"/>
    </source>
</evidence>
<dbReference type="PANTHER" id="PTHR48053">
    <property type="entry name" value="LEUCINE RICH REPEAT FAMILY PROTEIN, EXPRESSED"/>
    <property type="match status" value="1"/>
</dbReference>
<evidence type="ECO:0000259" key="21">
    <source>
        <dbReference type="PROSITE" id="PS50011"/>
    </source>
</evidence>
<feature type="domain" description="Protein kinase" evidence="21">
    <location>
        <begin position="648"/>
        <end position="927"/>
    </location>
</feature>
<dbReference type="InterPro" id="IPR011009">
    <property type="entry name" value="Kinase-like_dom_sf"/>
</dbReference>
<evidence type="ECO:0000313" key="22">
    <source>
        <dbReference type="EMBL" id="EYU21247.1"/>
    </source>
</evidence>
<evidence type="ECO:0000256" key="4">
    <source>
        <dbReference type="ARBA" id="ARBA00022527"/>
    </source>
</evidence>
<evidence type="ECO:0000256" key="18">
    <source>
        <dbReference type="ARBA" id="ARBA00048679"/>
    </source>
</evidence>
<comment type="catalytic activity">
    <reaction evidence="18">
        <text>L-seryl-[protein] + ATP = O-phospho-L-seryl-[protein] + ADP + H(+)</text>
        <dbReference type="Rhea" id="RHEA:17989"/>
        <dbReference type="Rhea" id="RHEA-COMP:9863"/>
        <dbReference type="Rhea" id="RHEA-COMP:11604"/>
        <dbReference type="ChEBI" id="CHEBI:15378"/>
        <dbReference type="ChEBI" id="CHEBI:29999"/>
        <dbReference type="ChEBI" id="CHEBI:30616"/>
        <dbReference type="ChEBI" id="CHEBI:83421"/>
        <dbReference type="ChEBI" id="CHEBI:456216"/>
        <dbReference type="EC" id="2.7.11.1"/>
    </reaction>
</comment>
<dbReference type="STRING" id="4155.A0A022PY30"/>
<dbReference type="EMBL" id="KI632223">
    <property type="protein sequence ID" value="EYU21247.1"/>
    <property type="molecule type" value="Genomic_DNA"/>
</dbReference>
<dbReference type="EC" id="2.7.11.1" evidence="2"/>
<dbReference type="InterPro" id="IPR017441">
    <property type="entry name" value="Protein_kinase_ATP_BS"/>
</dbReference>
<dbReference type="GO" id="GO:0006952">
    <property type="term" value="P:defense response"/>
    <property type="evidence" value="ECO:0007669"/>
    <property type="project" value="UniProtKB-ARBA"/>
</dbReference>
<dbReference type="Gene3D" id="1.10.510.10">
    <property type="entry name" value="Transferase(Phosphotransferase) domain 1"/>
    <property type="match status" value="1"/>
</dbReference>
<feature type="transmembrane region" description="Helical" evidence="20">
    <location>
        <begin position="594"/>
        <end position="617"/>
    </location>
</feature>
<evidence type="ECO:0000313" key="23">
    <source>
        <dbReference type="Proteomes" id="UP000030748"/>
    </source>
</evidence>
<comment type="catalytic activity">
    <reaction evidence="17">
        <text>L-threonyl-[protein] + ATP = O-phospho-L-threonyl-[protein] + ADP + H(+)</text>
        <dbReference type="Rhea" id="RHEA:46608"/>
        <dbReference type="Rhea" id="RHEA-COMP:11060"/>
        <dbReference type="Rhea" id="RHEA-COMP:11605"/>
        <dbReference type="ChEBI" id="CHEBI:15378"/>
        <dbReference type="ChEBI" id="CHEBI:30013"/>
        <dbReference type="ChEBI" id="CHEBI:30616"/>
        <dbReference type="ChEBI" id="CHEBI:61977"/>
        <dbReference type="ChEBI" id="CHEBI:456216"/>
        <dbReference type="EC" id="2.7.11.1"/>
    </reaction>
</comment>
<dbReference type="eggNOG" id="ENOG502QUAH">
    <property type="taxonomic scope" value="Eukaryota"/>
</dbReference>
<keyword evidence="10 19" id="KW-0547">Nucleotide-binding</keyword>
<dbReference type="InterPro" id="IPR003591">
    <property type="entry name" value="Leu-rich_rpt_typical-subtyp"/>
</dbReference>
<proteinExistence type="predicted"/>
<evidence type="ECO:0000256" key="12">
    <source>
        <dbReference type="ARBA" id="ARBA00022840"/>
    </source>
</evidence>
<reference evidence="22 23" key="1">
    <citation type="journal article" date="2013" name="Proc. Natl. Acad. Sci. U.S.A.">
        <title>Fine-scale variation in meiotic recombination in Mimulus inferred from population shotgun sequencing.</title>
        <authorList>
            <person name="Hellsten U."/>
            <person name="Wright K.M."/>
            <person name="Jenkins J."/>
            <person name="Shu S."/>
            <person name="Yuan Y."/>
            <person name="Wessler S.R."/>
            <person name="Schmutz J."/>
            <person name="Willis J.H."/>
            <person name="Rokhsar D.S."/>
        </authorList>
    </citation>
    <scope>NUCLEOTIDE SEQUENCE [LARGE SCALE GENOMIC DNA]</scope>
    <source>
        <strain evidence="23">cv. DUN x IM62</strain>
    </source>
</reference>
<dbReference type="Proteomes" id="UP000030748">
    <property type="component" value="Unassembled WGS sequence"/>
</dbReference>
<protein>
    <recommendedName>
        <fullName evidence="2">non-specific serine/threonine protein kinase</fullName>
        <ecNumber evidence="2">2.7.11.1</ecNumber>
    </recommendedName>
</protein>
<dbReference type="Gene3D" id="3.30.200.20">
    <property type="entry name" value="Phosphorylase Kinase, domain 1"/>
    <property type="match status" value="1"/>
</dbReference>
<evidence type="ECO:0000256" key="5">
    <source>
        <dbReference type="ARBA" id="ARBA00022614"/>
    </source>
</evidence>
<keyword evidence="11" id="KW-0418">Kinase</keyword>
<evidence type="ECO:0000256" key="11">
    <source>
        <dbReference type="ARBA" id="ARBA00022777"/>
    </source>
</evidence>
<keyword evidence="23" id="KW-1185">Reference proteome</keyword>
<dbReference type="FunFam" id="3.80.10.10:FF:000383">
    <property type="entry name" value="Leucine-rich repeat receptor protein kinase EMS1"/>
    <property type="match status" value="1"/>
</dbReference>
<dbReference type="Pfam" id="PF00069">
    <property type="entry name" value="Pkinase"/>
    <property type="match status" value="1"/>
</dbReference>
<evidence type="ECO:0000256" key="6">
    <source>
        <dbReference type="ARBA" id="ARBA00022679"/>
    </source>
</evidence>
<dbReference type="FunFam" id="3.30.200.20:FF:000260">
    <property type="entry name" value="LRR receptor-like serine/threonine-protein kinase RPK2"/>
    <property type="match status" value="1"/>
</dbReference>
<evidence type="ECO:0000256" key="7">
    <source>
        <dbReference type="ARBA" id="ARBA00022692"/>
    </source>
</evidence>
<dbReference type="Gene3D" id="3.80.10.10">
    <property type="entry name" value="Ribonuclease Inhibitor"/>
    <property type="match status" value="4"/>
</dbReference>
<dbReference type="AlphaFoldDB" id="A0A022PY30"/>
<evidence type="ECO:0000256" key="3">
    <source>
        <dbReference type="ARBA" id="ARBA00022475"/>
    </source>
</evidence>
<organism evidence="22 23">
    <name type="scientific">Erythranthe guttata</name>
    <name type="common">Yellow monkey flower</name>
    <name type="synonym">Mimulus guttatus</name>
    <dbReference type="NCBI Taxonomy" id="4155"/>
    <lineage>
        <taxon>Eukaryota</taxon>
        <taxon>Viridiplantae</taxon>
        <taxon>Streptophyta</taxon>
        <taxon>Embryophyta</taxon>
        <taxon>Tracheophyta</taxon>
        <taxon>Spermatophyta</taxon>
        <taxon>Magnoliopsida</taxon>
        <taxon>eudicotyledons</taxon>
        <taxon>Gunneridae</taxon>
        <taxon>Pentapetalae</taxon>
        <taxon>asterids</taxon>
        <taxon>lamiids</taxon>
        <taxon>Lamiales</taxon>
        <taxon>Phrymaceae</taxon>
        <taxon>Erythranthe</taxon>
    </lineage>
</organism>
<dbReference type="GO" id="GO:0051707">
    <property type="term" value="P:response to other organism"/>
    <property type="evidence" value="ECO:0007669"/>
    <property type="project" value="UniProtKB-ARBA"/>
</dbReference>
<dbReference type="PROSITE" id="PS00107">
    <property type="entry name" value="PROTEIN_KINASE_ATP"/>
    <property type="match status" value="1"/>
</dbReference>
<evidence type="ECO:0000256" key="8">
    <source>
        <dbReference type="ARBA" id="ARBA00022729"/>
    </source>
</evidence>
<name>A0A022PY30_ERYGU</name>
<dbReference type="PROSITE" id="PS50011">
    <property type="entry name" value="PROTEIN_KINASE_DOM"/>
    <property type="match status" value="1"/>
</dbReference>
<dbReference type="SUPFAM" id="SSF56112">
    <property type="entry name" value="Protein kinase-like (PK-like)"/>
    <property type="match status" value="1"/>
</dbReference>
<evidence type="ECO:0000256" key="10">
    <source>
        <dbReference type="ARBA" id="ARBA00022741"/>
    </source>
</evidence>
<dbReference type="InterPro" id="IPR051716">
    <property type="entry name" value="Plant_RL_S/T_kinase"/>
</dbReference>
<dbReference type="PANTHER" id="PTHR48053:SF113">
    <property type="entry name" value="PROTEIN KINASE DOMAIN-CONTAINING PROTEIN"/>
    <property type="match status" value="1"/>
</dbReference>
<evidence type="ECO:0000256" key="17">
    <source>
        <dbReference type="ARBA" id="ARBA00047899"/>
    </source>
</evidence>
<evidence type="ECO:0000256" key="15">
    <source>
        <dbReference type="ARBA" id="ARBA00023170"/>
    </source>
</evidence>
<keyword evidence="7 20" id="KW-0812">Transmembrane</keyword>
<keyword evidence="3" id="KW-1003">Cell membrane</keyword>
<evidence type="ECO:0000256" key="9">
    <source>
        <dbReference type="ARBA" id="ARBA00022737"/>
    </source>
</evidence>
<dbReference type="CDD" id="cd14066">
    <property type="entry name" value="STKc_IRAK"/>
    <property type="match status" value="1"/>
</dbReference>
<dbReference type="SMART" id="SM00369">
    <property type="entry name" value="LRR_TYP"/>
    <property type="match status" value="6"/>
</dbReference>
<evidence type="ECO:0000256" key="20">
    <source>
        <dbReference type="SAM" id="Phobius"/>
    </source>
</evidence>
<evidence type="ECO:0000256" key="19">
    <source>
        <dbReference type="PROSITE-ProRule" id="PRU10141"/>
    </source>
</evidence>
<dbReference type="InterPro" id="IPR001611">
    <property type="entry name" value="Leu-rich_rpt"/>
</dbReference>
<keyword evidence="16" id="KW-0325">Glycoprotein</keyword>
<dbReference type="FunFam" id="1.10.510.10:FF:000569">
    <property type="entry name" value="Serine/threonine-protein kinase-like protein CCR4"/>
    <property type="match status" value="1"/>
</dbReference>
<dbReference type="InterPro" id="IPR032675">
    <property type="entry name" value="LRR_dom_sf"/>
</dbReference>
<dbReference type="SUPFAM" id="SSF52047">
    <property type="entry name" value="RNI-like"/>
    <property type="match status" value="1"/>
</dbReference>
<keyword evidence="14 20" id="KW-0472">Membrane</keyword>
<dbReference type="GO" id="GO:0005886">
    <property type="term" value="C:plasma membrane"/>
    <property type="evidence" value="ECO:0007669"/>
    <property type="project" value="UniProtKB-SubCell"/>
</dbReference>
<evidence type="ECO:0000256" key="1">
    <source>
        <dbReference type="ARBA" id="ARBA00004251"/>
    </source>
</evidence>
<keyword evidence="15" id="KW-0675">Receptor</keyword>
<dbReference type="Pfam" id="PF00560">
    <property type="entry name" value="LRR_1"/>
    <property type="match status" value="11"/>
</dbReference>
<evidence type="ECO:0000256" key="16">
    <source>
        <dbReference type="ARBA" id="ARBA00023180"/>
    </source>
</evidence>
<dbReference type="GO" id="GO:0004674">
    <property type="term" value="F:protein serine/threonine kinase activity"/>
    <property type="evidence" value="ECO:0007669"/>
    <property type="project" value="UniProtKB-KW"/>
</dbReference>
<dbReference type="FunFam" id="3.80.10.10:FF:000385">
    <property type="entry name" value="Leucine-rich repeat family protein"/>
    <property type="match status" value="1"/>
</dbReference>
<keyword evidence="5" id="KW-0433">Leucine-rich repeat</keyword>
<dbReference type="InterPro" id="IPR008271">
    <property type="entry name" value="Ser/Thr_kinase_AS"/>
</dbReference>
<dbReference type="GO" id="GO:0005524">
    <property type="term" value="F:ATP binding"/>
    <property type="evidence" value="ECO:0007669"/>
    <property type="project" value="UniProtKB-UniRule"/>
</dbReference>
<keyword evidence="8" id="KW-0732">Signal</keyword>
<dbReference type="PROSITE" id="PS00108">
    <property type="entry name" value="PROTEIN_KINASE_ST"/>
    <property type="match status" value="1"/>
</dbReference>
<keyword evidence="9" id="KW-0677">Repeat</keyword>
<dbReference type="SMART" id="SM00220">
    <property type="entry name" value="S_TKc"/>
    <property type="match status" value="1"/>
</dbReference>
<dbReference type="PROSITE" id="PS51450">
    <property type="entry name" value="LRR"/>
    <property type="match status" value="1"/>
</dbReference>
<evidence type="ECO:0000256" key="2">
    <source>
        <dbReference type="ARBA" id="ARBA00012513"/>
    </source>
</evidence>
<keyword evidence="4" id="KW-0723">Serine/threonine-protein kinase</keyword>
<gene>
    <name evidence="22" type="ORF">MIMGU_mgv1a000928mg</name>
</gene>